<sequence>MAGEDVDFTGHSFNMQRRYTECVKSPRDRYSDRGMEPMRVAAGAGPKCCIDSVGVAAEATSSIHHVAHQLLIEHALVY</sequence>
<evidence type="ECO:0000313" key="3">
    <source>
        <dbReference type="Proteomes" id="UP000494106"/>
    </source>
</evidence>
<gene>
    <name evidence="1" type="ORF">APLA_LOCUS13038</name>
    <name evidence="2" type="ORF">APLA_LOCUS16741</name>
</gene>
<evidence type="ECO:0000313" key="1">
    <source>
        <dbReference type="EMBL" id="CAB3251450.1"/>
    </source>
</evidence>
<protein>
    <submittedName>
        <fullName evidence="2">Uncharacterized protein</fullName>
    </submittedName>
</protein>
<evidence type="ECO:0000313" key="4">
    <source>
        <dbReference type="Proteomes" id="UP000494256"/>
    </source>
</evidence>
<dbReference type="AlphaFoldDB" id="A0A8S1BMA0"/>
<dbReference type="Proteomes" id="UP000494106">
    <property type="component" value="Unassembled WGS sequence"/>
</dbReference>
<keyword evidence="3" id="KW-1185">Reference proteome</keyword>
<dbReference type="EMBL" id="CADEBD010000745">
    <property type="protein sequence ID" value="CAB3259789.1"/>
    <property type="molecule type" value="Genomic_DNA"/>
</dbReference>
<name>A0A8S1BMA0_ARCPL</name>
<dbReference type="EMBL" id="CADEBC010000550">
    <property type="protein sequence ID" value="CAB3251450.1"/>
    <property type="molecule type" value="Genomic_DNA"/>
</dbReference>
<reference evidence="3 4" key="1">
    <citation type="submission" date="2020-04" db="EMBL/GenBank/DDBJ databases">
        <authorList>
            <person name="Wallbank WR R."/>
            <person name="Pardo Diaz C."/>
            <person name="Kozak K."/>
            <person name="Martin S."/>
            <person name="Jiggins C."/>
            <person name="Moest M."/>
            <person name="Warren A I."/>
            <person name="Byers J.R.P. K."/>
            <person name="Montejo-Kovacevich G."/>
            <person name="Yen C E."/>
        </authorList>
    </citation>
    <scope>NUCLEOTIDE SEQUENCE [LARGE SCALE GENOMIC DNA]</scope>
</reference>
<dbReference type="Proteomes" id="UP000494256">
    <property type="component" value="Unassembled WGS sequence"/>
</dbReference>
<evidence type="ECO:0000313" key="2">
    <source>
        <dbReference type="EMBL" id="CAB3259789.1"/>
    </source>
</evidence>
<accession>A0A8S1BMA0</accession>
<comment type="caution">
    <text evidence="2">The sequence shown here is derived from an EMBL/GenBank/DDBJ whole genome shotgun (WGS) entry which is preliminary data.</text>
</comment>
<proteinExistence type="predicted"/>
<organism evidence="2 4">
    <name type="scientific">Arctia plantaginis</name>
    <name type="common">Wood tiger moth</name>
    <name type="synonym">Phalaena plantaginis</name>
    <dbReference type="NCBI Taxonomy" id="874455"/>
    <lineage>
        <taxon>Eukaryota</taxon>
        <taxon>Metazoa</taxon>
        <taxon>Ecdysozoa</taxon>
        <taxon>Arthropoda</taxon>
        <taxon>Hexapoda</taxon>
        <taxon>Insecta</taxon>
        <taxon>Pterygota</taxon>
        <taxon>Neoptera</taxon>
        <taxon>Endopterygota</taxon>
        <taxon>Lepidoptera</taxon>
        <taxon>Glossata</taxon>
        <taxon>Ditrysia</taxon>
        <taxon>Noctuoidea</taxon>
        <taxon>Erebidae</taxon>
        <taxon>Arctiinae</taxon>
        <taxon>Arctia</taxon>
    </lineage>
</organism>